<protein>
    <submittedName>
        <fullName evidence="1">Uncharacterized protein</fullName>
    </submittedName>
</protein>
<evidence type="ECO:0000313" key="1">
    <source>
        <dbReference type="EMBL" id="KAH9480807.1"/>
    </source>
</evidence>
<evidence type="ECO:0000313" key="2">
    <source>
        <dbReference type="Proteomes" id="UP000664032"/>
    </source>
</evidence>
<name>A0ACB8GZK7_PSICU</name>
<dbReference type="EMBL" id="JAFIQS020000006">
    <property type="protein sequence ID" value="KAH9480807.1"/>
    <property type="molecule type" value="Genomic_DNA"/>
</dbReference>
<gene>
    <name evidence="1" type="ORF">JR316_0007407</name>
</gene>
<accession>A0ACB8GZK7</accession>
<sequence>MYGIRLKGMALFSQTGIRTIIRTISAGFLTKLILRSCYQEDSFQHDYHYRWTEEQMDPFDLSWLIVKHNPDYNGSADLFLPHLEEFEIYDTMASDTTALEFITSRLNPLSHVAVLKSVLIYFNRAKGPDKIEIQELAEAHAVHAGVSLKLHLKYLPPTLELRNPFNFVPPAVHFPLSEPFGSPLDDFSQEYASG</sequence>
<dbReference type="Proteomes" id="UP000664032">
    <property type="component" value="Unassembled WGS sequence"/>
</dbReference>
<reference evidence="1" key="1">
    <citation type="submission" date="2021-10" db="EMBL/GenBank/DDBJ databases">
        <title>Psilocybe cubensis genome.</title>
        <authorList>
            <person name="Mckernan K.J."/>
            <person name="Crawford S."/>
            <person name="Trippe A."/>
            <person name="Kane L.T."/>
            <person name="Mclaughlin S."/>
        </authorList>
    </citation>
    <scope>NUCLEOTIDE SEQUENCE</scope>
    <source>
        <strain evidence="1">MGC-MH-2018</strain>
    </source>
</reference>
<organism evidence="1 2">
    <name type="scientific">Psilocybe cubensis</name>
    <name type="common">Psychedelic mushroom</name>
    <name type="synonym">Stropharia cubensis</name>
    <dbReference type="NCBI Taxonomy" id="181762"/>
    <lineage>
        <taxon>Eukaryota</taxon>
        <taxon>Fungi</taxon>
        <taxon>Dikarya</taxon>
        <taxon>Basidiomycota</taxon>
        <taxon>Agaricomycotina</taxon>
        <taxon>Agaricomycetes</taxon>
        <taxon>Agaricomycetidae</taxon>
        <taxon>Agaricales</taxon>
        <taxon>Agaricineae</taxon>
        <taxon>Strophariaceae</taxon>
        <taxon>Psilocybe</taxon>
    </lineage>
</organism>
<comment type="caution">
    <text evidence="1">The sequence shown here is derived from an EMBL/GenBank/DDBJ whole genome shotgun (WGS) entry which is preliminary data.</text>
</comment>
<keyword evidence="2" id="KW-1185">Reference proteome</keyword>
<proteinExistence type="predicted"/>